<dbReference type="GO" id="GO:0017004">
    <property type="term" value="P:cytochrome complex assembly"/>
    <property type="evidence" value="ECO:0007669"/>
    <property type="project" value="UniProtKB-KW"/>
</dbReference>
<dbReference type="Proteomes" id="UP000569202">
    <property type="component" value="Unassembled WGS sequence"/>
</dbReference>
<dbReference type="InterPro" id="IPR001640">
    <property type="entry name" value="Lgt"/>
</dbReference>
<dbReference type="AlphaFoldDB" id="A0A241VBP0"/>
<dbReference type="InterPro" id="IPR013740">
    <property type="entry name" value="Redoxin"/>
</dbReference>
<dbReference type="PANTHER" id="PTHR42852">
    <property type="entry name" value="THIOL:DISULFIDE INTERCHANGE PROTEIN DSBE"/>
    <property type="match status" value="1"/>
</dbReference>
<dbReference type="InterPro" id="IPR050553">
    <property type="entry name" value="Thioredoxin_ResA/DsbE_sf"/>
</dbReference>
<dbReference type="GO" id="GO:0042158">
    <property type="term" value="P:lipoprotein biosynthetic process"/>
    <property type="evidence" value="ECO:0007669"/>
    <property type="project" value="InterPro"/>
</dbReference>
<dbReference type="Gene3D" id="3.40.30.10">
    <property type="entry name" value="Glutaredoxin"/>
    <property type="match status" value="1"/>
</dbReference>
<keyword evidence="3" id="KW-0676">Redox-active center</keyword>
<comment type="subcellular location">
    <subcellularLocation>
        <location evidence="1">Cell envelope</location>
    </subcellularLocation>
</comment>
<accession>A0A7Y2RHX0</accession>
<proteinExistence type="predicted"/>
<dbReference type="GO" id="GO:0030313">
    <property type="term" value="C:cell envelope"/>
    <property type="evidence" value="ECO:0007669"/>
    <property type="project" value="UniProtKB-SubCell"/>
</dbReference>
<comment type="caution">
    <text evidence="4">The sequence shown here is derived from an EMBL/GenBank/DDBJ whole genome shotgun (WGS) entry which is preliminary data.</text>
</comment>
<reference evidence="4 5" key="1">
    <citation type="submission" date="2020-04" db="EMBL/GenBank/DDBJ databases">
        <title>Acinetobacter Taxon 24.</title>
        <authorList>
            <person name="Nemec A."/>
            <person name="Radolfova-Krizova L."/>
            <person name="Higgins P.G."/>
            <person name="Spanelova P."/>
        </authorList>
    </citation>
    <scope>NUCLEOTIDE SEQUENCE [LARGE SCALE GENOMIC DNA]</scope>
    <source>
        <strain evidence="4 5">ANC 5380</strain>
    </source>
</reference>
<dbReference type="STRING" id="1977878.B9T23_14140"/>
<dbReference type="GO" id="GO:0005886">
    <property type="term" value="C:plasma membrane"/>
    <property type="evidence" value="ECO:0007669"/>
    <property type="project" value="InterPro"/>
</dbReference>
<dbReference type="EMBL" id="JABERL010000052">
    <property type="protein sequence ID" value="NNH78776.1"/>
    <property type="molecule type" value="Genomic_DNA"/>
</dbReference>
<dbReference type="GO" id="GO:0015036">
    <property type="term" value="F:disulfide oxidoreductase activity"/>
    <property type="evidence" value="ECO:0007669"/>
    <property type="project" value="UniProtKB-ARBA"/>
</dbReference>
<dbReference type="GO" id="GO:0008961">
    <property type="term" value="F:phosphatidylglycerol-prolipoprotein diacylglyceryl transferase activity"/>
    <property type="evidence" value="ECO:0007669"/>
    <property type="project" value="InterPro"/>
</dbReference>
<dbReference type="PROSITE" id="PS00194">
    <property type="entry name" value="THIOREDOXIN_1"/>
    <property type="match status" value="1"/>
</dbReference>
<evidence type="ECO:0000256" key="2">
    <source>
        <dbReference type="ARBA" id="ARBA00022748"/>
    </source>
</evidence>
<keyword evidence="2" id="KW-0201">Cytochrome c-type biogenesis</keyword>
<organism evidence="4 5">
    <name type="scientific">Acinetobacter terrae</name>
    <dbReference type="NCBI Taxonomy" id="2731247"/>
    <lineage>
        <taxon>Bacteria</taxon>
        <taxon>Pseudomonadati</taxon>
        <taxon>Pseudomonadota</taxon>
        <taxon>Gammaproteobacteria</taxon>
        <taxon>Moraxellales</taxon>
        <taxon>Moraxellaceae</taxon>
        <taxon>Acinetobacter</taxon>
        <taxon>Acinetobacter Taxon 24</taxon>
    </lineage>
</organism>
<dbReference type="InterPro" id="IPR017937">
    <property type="entry name" value="Thioredoxin_CS"/>
</dbReference>
<dbReference type="SUPFAM" id="SSF52833">
    <property type="entry name" value="Thioredoxin-like"/>
    <property type="match status" value="1"/>
</dbReference>
<evidence type="ECO:0000256" key="3">
    <source>
        <dbReference type="ARBA" id="ARBA00023284"/>
    </source>
</evidence>
<dbReference type="PROSITE" id="PS51352">
    <property type="entry name" value="THIOREDOXIN_2"/>
    <property type="match status" value="1"/>
</dbReference>
<evidence type="ECO:0000256" key="1">
    <source>
        <dbReference type="ARBA" id="ARBA00004196"/>
    </source>
</evidence>
<dbReference type="InterPro" id="IPR013766">
    <property type="entry name" value="Thioredoxin_domain"/>
</dbReference>
<dbReference type="PANTHER" id="PTHR42852:SF13">
    <property type="entry name" value="PROTEIN DIPZ"/>
    <property type="match status" value="1"/>
</dbReference>
<dbReference type="CDD" id="cd02966">
    <property type="entry name" value="TlpA_like_family"/>
    <property type="match status" value="1"/>
</dbReference>
<accession>A0A241VBP0</accession>
<name>A0A241VBP0_9GAMM</name>
<gene>
    <name evidence="4" type="ORF">HLH17_14190</name>
</gene>
<protein>
    <submittedName>
        <fullName evidence="4">TlpA family protein disulfide reductase</fullName>
    </submittedName>
</protein>
<dbReference type="Pfam" id="PF01790">
    <property type="entry name" value="LGT"/>
    <property type="match status" value="1"/>
</dbReference>
<sequence length="280" mass="31313">MISSEALHIGPLMLPGGLLILLLALLITVMIGRKVGQQAHWSQEIQQNFQDSIWSSVWVGLIGARLVFICLNFESYMASPIDILKIQDKGFSLIGGVVFGAAWLWWKNPAIAAKAKASFLVMFAVLLGTGFITQHVLQKETHHPALSFESLKSTGQVQPALVSMQQFQGQPTVVNLWASWCPPCHREMPILQRAHDQHPDIHFVMLNQGEDVDTVRAYLSKNQFSFKHVMLDTQGEMPQAVNSFGLPTTLFFNAQGELIERHQGELSQAMLQQYLNKINP</sequence>
<dbReference type="InterPro" id="IPR036249">
    <property type="entry name" value="Thioredoxin-like_sf"/>
</dbReference>
<dbReference type="Pfam" id="PF08534">
    <property type="entry name" value="Redoxin"/>
    <property type="match status" value="1"/>
</dbReference>
<evidence type="ECO:0000313" key="4">
    <source>
        <dbReference type="EMBL" id="NNH78776.1"/>
    </source>
</evidence>
<evidence type="ECO:0000313" key="5">
    <source>
        <dbReference type="Proteomes" id="UP000569202"/>
    </source>
</evidence>